<evidence type="ECO:0000313" key="2">
    <source>
        <dbReference type="Proteomes" id="UP000019146"/>
    </source>
</evidence>
<keyword evidence="1" id="KW-0614">Plasmid</keyword>
<gene>
    <name evidence="1" type="ORF">K788_0001329</name>
</gene>
<dbReference type="EMBL" id="CP012748">
    <property type="protein sequence ID" value="ALL70330.1"/>
    <property type="molecule type" value="Genomic_DNA"/>
</dbReference>
<geneLocation type="plasmid" evidence="2"/>
<protein>
    <submittedName>
        <fullName evidence="1">Uncharacterized protein</fullName>
    </submittedName>
</protein>
<sequence>MAGALCSAQAAWPHFVATDARIADAAVEAVIPVHRDLARAM</sequence>
<accession>A0A0P0RMV9</accession>
<evidence type="ECO:0000313" key="1">
    <source>
        <dbReference type="EMBL" id="ALL70330.1"/>
    </source>
</evidence>
<name>A0A0P0RMV9_9BURK</name>
<dbReference type="Proteomes" id="UP000019146">
    <property type="component" value="Plasmid unnamed"/>
</dbReference>
<reference evidence="1 2" key="1">
    <citation type="journal article" date="2014" name="Genome Announc.">
        <title>Draft Genome Sequence of the Haloacid-Degrading Burkholderia caribensis Strain MBA4.</title>
        <authorList>
            <person name="Pan Y."/>
            <person name="Kong K.F."/>
            <person name="Tsang J.S."/>
        </authorList>
    </citation>
    <scope>NUCLEOTIDE SEQUENCE [LARGE SCALE GENOMIC DNA]</scope>
    <source>
        <strain evidence="1 2">MBA4</strain>
        <plasmid evidence="2">Plasmid</plasmid>
    </source>
</reference>
<dbReference type="KEGG" id="bcai:K788_0001329"/>
<proteinExistence type="predicted"/>
<dbReference type="AlphaFoldDB" id="A0A0P0RMV9"/>
<organism evidence="1 2">
    <name type="scientific">Paraburkholderia caribensis MBA4</name>
    <dbReference type="NCBI Taxonomy" id="1323664"/>
    <lineage>
        <taxon>Bacteria</taxon>
        <taxon>Pseudomonadati</taxon>
        <taxon>Pseudomonadota</taxon>
        <taxon>Betaproteobacteria</taxon>
        <taxon>Burkholderiales</taxon>
        <taxon>Burkholderiaceae</taxon>
        <taxon>Paraburkholderia</taxon>
    </lineage>
</organism>